<keyword evidence="1" id="KW-0732">Signal</keyword>
<protein>
    <submittedName>
        <fullName evidence="2">Uncharacterized protein</fullName>
    </submittedName>
</protein>
<organism evidence="2 3">
    <name type="scientific">Formivibrio citricus</name>
    <dbReference type="NCBI Taxonomy" id="83765"/>
    <lineage>
        <taxon>Bacteria</taxon>
        <taxon>Pseudomonadati</taxon>
        <taxon>Pseudomonadota</taxon>
        <taxon>Betaproteobacteria</taxon>
        <taxon>Neisseriales</taxon>
        <taxon>Chitinibacteraceae</taxon>
        <taxon>Formivibrio</taxon>
    </lineage>
</organism>
<sequence length="538" mass="62136">MPKYVSGWGLVFAAVLSSCAFAEPPEDHQFRQVRQCREDNRRAHAEVMQLFQQARASGNIDRREAHQFQAMEARLDRHRDMLRRDGLTLAECQHLSREIANERATVQQMAASPNQHAQVRQCREDNRRAHAEVMQLFQQARASGNIDRREAHQFQAMEARLNRHRDMLRRDGLTLAECQHLSRELANERAAVQQMAASPNQHAQVRQCREDNRRVHGEIMQQFQQARAAGRIDPSEQQQFNAMEARLHNHRNMLARDGLTLAECQHIGRELANERAHVQRMAASPAHDPRVRQCRQDNQRAHGEVWQLFQQARAAGRISPAEQQQFSAMEARLNNHRNMLARDGLTLAECQHISREIANERAAVQRMAASHSQVRQCRQDNQRAHGEVWQLFQQARAAGRISPSEQQQFSAMEARLNNHRNMLARDGLTLAECQHISREIANERAAVQRMAASHSQVRQCRQDNQRVHGEVWQQFQRARSAGRISPAEQQQFSAMEARLNNHRNMLARDGLTLAECQHLGREIARERTEVQRMAATRR</sequence>
<feature type="signal peptide" evidence="1">
    <location>
        <begin position="1"/>
        <end position="22"/>
    </location>
</feature>
<evidence type="ECO:0000313" key="3">
    <source>
        <dbReference type="Proteomes" id="UP000242869"/>
    </source>
</evidence>
<dbReference type="STRING" id="83765.SAMN05660284_02559"/>
<reference evidence="3" key="1">
    <citation type="submission" date="2016-10" db="EMBL/GenBank/DDBJ databases">
        <authorList>
            <person name="Varghese N."/>
            <person name="Submissions S."/>
        </authorList>
    </citation>
    <scope>NUCLEOTIDE SEQUENCE [LARGE SCALE GENOMIC DNA]</scope>
    <source>
        <strain evidence="3">DSM 6150</strain>
    </source>
</reference>
<proteinExistence type="predicted"/>
<dbReference type="Proteomes" id="UP000242869">
    <property type="component" value="Unassembled WGS sequence"/>
</dbReference>
<name>A0A1I5D298_9NEIS</name>
<dbReference type="EMBL" id="FOVE01000022">
    <property type="protein sequence ID" value="SFN93339.1"/>
    <property type="molecule type" value="Genomic_DNA"/>
</dbReference>
<dbReference type="PROSITE" id="PS51257">
    <property type="entry name" value="PROKAR_LIPOPROTEIN"/>
    <property type="match status" value="1"/>
</dbReference>
<dbReference type="AlphaFoldDB" id="A0A1I5D298"/>
<feature type="chain" id="PRO_5017266581" evidence="1">
    <location>
        <begin position="23"/>
        <end position="538"/>
    </location>
</feature>
<accession>A0A1I5D298</accession>
<keyword evidence="3" id="KW-1185">Reference proteome</keyword>
<evidence type="ECO:0000313" key="2">
    <source>
        <dbReference type="EMBL" id="SFN93339.1"/>
    </source>
</evidence>
<gene>
    <name evidence="2" type="ORF">SAMN05660284_02559</name>
</gene>
<evidence type="ECO:0000256" key="1">
    <source>
        <dbReference type="SAM" id="SignalP"/>
    </source>
</evidence>